<keyword evidence="5" id="KW-1185">Reference proteome</keyword>
<dbReference type="SMART" id="SM00409">
    <property type="entry name" value="IG"/>
    <property type="match status" value="2"/>
</dbReference>
<sequence length="610" mass="69215">MSMPSEVGGDNSEPRKPVLPQVLTEPEDLCVHLRDRAELTCVGIGHKPLMYEWLRNGKVIDSNKEAGKLMIPDVSIKHQGTYTCVIKNQFGKTHSREVTLNVNPEAVVRDYRSEGIDIILNPKTCTVEVGGSCLFSVEARCKYPLTYKWYKDHQTIGCEEKDLKMFNLQDHNMQGTYQCVVTCPNTKESVLSHPACLSIKSPPNHSKSEYRATDKVALLIGNYDYMNETTLKAPIHDVAKMAEAFRSLEFKVVSLLNLTKQEMNAAIHEYCNLLGKGVYGVFYFCGHGFEENGQCYFVPPDARSGYTIEDCISSNDVLRAMQKSDPALVTLILDICRIRNKIPSKPPSNTGCVTGRESPSVPDPKGNCVSIYATSEGMFAYEDHEHGILVKYLQKFIYQNKPVSYFFNDVIDAWKQDPQHCKLQKPEIRSTLLDWGRSLSDRILTKGYTQAYNTRKQMWLKAHDTPKPQEIRIPELGNLVLELTFQMEFSNVLHLFATIKNPGNTCRSIAFPYDWPKSISMMGDIKNVSDTSITRSASDTPKQRAITKSTFQDLQKLRDNLELKIVVKYCLADEMDKHFMTQKINLGLPLIANLHLYKRVTEPIEHIDES</sequence>
<feature type="domain" description="Ig-like" evidence="3">
    <location>
        <begin position="20"/>
        <end position="99"/>
    </location>
</feature>
<dbReference type="InterPro" id="IPR007110">
    <property type="entry name" value="Ig-like_dom"/>
</dbReference>
<gene>
    <name evidence="4" type="ORF">KP79_PYT15249</name>
</gene>
<dbReference type="SUPFAM" id="SSF52129">
    <property type="entry name" value="Caspase-like"/>
    <property type="match status" value="1"/>
</dbReference>
<dbReference type="PROSITE" id="PS50208">
    <property type="entry name" value="CASPASE_P20"/>
    <property type="match status" value="1"/>
</dbReference>
<dbReference type="GO" id="GO:0006508">
    <property type="term" value="P:proteolysis"/>
    <property type="evidence" value="ECO:0007669"/>
    <property type="project" value="InterPro"/>
</dbReference>
<feature type="region of interest" description="Disordered" evidence="1">
    <location>
        <begin position="1"/>
        <end position="21"/>
    </location>
</feature>
<dbReference type="InterPro" id="IPR013783">
    <property type="entry name" value="Ig-like_fold"/>
</dbReference>
<dbReference type="Gene3D" id="2.60.40.10">
    <property type="entry name" value="Immunoglobulins"/>
    <property type="match status" value="2"/>
</dbReference>
<evidence type="ECO:0000256" key="1">
    <source>
        <dbReference type="SAM" id="MobiDB-lite"/>
    </source>
</evidence>
<dbReference type="Gene3D" id="2.60.40.3360">
    <property type="match status" value="1"/>
</dbReference>
<dbReference type="PROSITE" id="PS50835">
    <property type="entry name" value="IG_LIKE"/>
    <property type="match status" value="1"/>
</dbReference>
<protein>
    <submittedName>
        <fullName evidence="4">Mucosa-associated lymphoid tissue lymphoma translocation protein 1</fullName>
    </submittedName>
</protein>
<dbReference type="PANTHER" id="PTHR22576">
    <property type="entry name" value="MUCOSA ASSOCIATED LYMPHOID TISSUE LYMPHOMA TRANSLOCATION PROTEIN 1/PARACASPASE"/>
    <property type="match status" value="1"/>
</dbReference>
<dbReference type="EMBL" id="NEDP02001165">
    <property type="protein sequence ID" value="OWF54071.1"/>
    <property type="molecule type" value="Genomic_DNA"/>
</dbReference>
<evidence type="ECO:0000259" key="2">
    <source>
        <dbReference type="PROSITE" id="PS50208"/>
    </source>
</evidence>
<reference evidence="4 5" key="1">
    <citation type="journal article" date="2017" name="Nat. Ecol. Evol.">
        <title>Scallop genome provides insights into evolution of bilaterian karyotype and development.</title>
        <authorList>
            <person name="Wang S."/>
            <person name="Zhang J."/>
            <person name="Jiao W."/>
            <person name="Li J."/>
            <person name="Xun X."/>
            <person name="Sun Y."/>
            <person name="Guo X."/>
            <person name="Huan P."/>
            <person name="Dong B."/>
            <person name="Zhang L."/>
            <person name="Hu X."/>
            <person name="Sun X."/>
            <person name="Wang J."/>
            <person name="Zhao C."/>
            <person name="Wang Y."/>
            <person name="Wang D."/>
            <person name="Huang X."/>
            <person name="Wang R."/>
            <person name="Lv J."/>
            <person name="Li Y."/>
            <person name="Zhang Z."/>
            <person name="Liu B."/>
            <person name="Lu W."/>
            <person name="Hui Y."/>
            <person name="Liang J."/>
            <person name="Zhou Z."/>
            <person name="Hou R."/>
            <person name="Li X."/>
            <person name="Liu Y."/>
            <person name="Li H."/>
            <person name="Ning X."/>
            <person name="Lin Y."/>
            <person name="Zhao L."/>
            <person name="Xing Q."/>
            <person name="Dou J."/>
            <person name="Li Y."/>
            <person name="Mao J."/>
            <person name="Guo H."/>
            <person name="Dou H."/>
            <person name="Li T."/>
            <person name="Mu C."/>
            <person name="Jiang W."/>
            <person name="Fu Q."/>
            <person name="Fu X."/>
            <person name="Miao Y."/>
            <person name="Liu J."/>
            <person name="Yu Q."/>
            <person name="Li R."/>
            <person name="Liao H."/>
            <person name="Li X."/>
            <person name="Kong Y."/>
            <person name="Jiang Z."/>
            <person name="Chourrout D."/>
            <person name="Li R."/>
            <person name="Bao Z."/>
        </authorList>
    </citation>
    <scope>NUCLEOTIDE SEQUENCE [LARGE SCALE GENOMIC DNA]</scope>
    <source>
        <strain evidence="4 5">PY_sf001</strain>
    </source>
</reference>
<dbReference type="InterPro" id="IPR001309">
    <property type="entry name" value="Pept_C14_p20"/>
</dbReference>
<organism evidence="4 5">
    <name type="scientific">Mizuhopecten yessoensis</name>
    <name type="common">Japanese scallop</name>
    <name type="synonym">Patinopecten yessoensis</name>
    <dbReference type="NCBI Taxonomy" id="6573"/>
    <lineage>
        <taxon>Eukaryota</taxon>
        <taxon>Metazoa</taxon>
        <taxon>Spiralia</taxon>
        <taxon>Lophotrochozoa</taxon>
        <taxon>Mollusca</taxon>
        <taxon>Bivalvia</taxon>
        <taxon>Autobranchia</taxon>
        <taxon>Pteriomorphia</taxon>
        <taxon>Pectinida</taxon>
        <taxon>Pectinoidea</taxon>
        <taxon>Pectinidae</taxon>
        <taxon>Mizuhopecten</taxon>
    </lineage>
</organism>
<dbReference type="Proteomes" id="UP000242188">
    <property type="component" value="Unassembled WGS sequence"/>
</dbReference>
<comment type="caution">
    <text evidence="4">The sequence shown here is derived from an EMBL/GenBank/DDBJ whole genome shotgun (WGS) entry which is preliminary data.</text>
</comment>
<dbReference type="AlphaFoldDB" id="A0A210QZK2"/>
<evidence type="ECO:0000259" key="3">
    <source>
        <dbReference type="PROSITE" id="PS50835"/>
    </source>
</evidence>
<dbReference type="Gene3D" id="3.40.50.1460">
    <property type="match status" value="1"/>
</dbReference>
<dbReference type="PANTHER" id="PTHR22576:SF37">
    <property type="entry name" value="MUCOSA-ASSOCIATED LYMPHOID TISSUE LYMPHOMA TRANSLOCATION PROTEIN 1"/>
    <property type="match status" value="1"/>
</dbReference>
<dbReference type="InterPro" id="IPR011600">
    <property type="entry name" value="Pept_C14_caspase"/>
</dbReference>
<dbReference type="CDD" id="cd00096">
    <property type="entry name" value="Ig"/>
    <property type="match status" value="1"/>
</dbReference>
<dbReference type="Pfam" id="PF13927">
    <property type="entry name" value="Ig_3"/>
    <property type="match status" value="1"/>
</dbReference>
<evidence type="ECO:0000313" key="4">
    <source>
        <dbReference type="EMBL" id="OWF54071.1"/>
    </source>
</evidence>
<dbReference type="InterPro" id="IPR041077">
    <property type="entry name" value="MALT1_Ig"/>
</dbReference>
<dbReference type="InterPro" id="IPR036179">
    <property type="entry name" value="Ig-like_dom_sf"/>
</dbReference>
<dbReference type="STRING" id="6573.A0A210QZK2"/>
<dbReference type="Pfam" id="PF18703">
    <property type="entry name" value="MALT1_Ig"/>
    <property type="match status" value="1"/>
</dbReference>
<name>A0A210QZK2_MIZYE</name>
<dbReference type="InterPro" id="IPR003599">
    <property type="entry name" value="Ig_sub"/>
</dbReference>
<accession>A0A210QZK2</accession>
<dbReference type="Pfam" id="PF00656">
    <property type="entry name" value="Peptidase_C14"/>
    <property type="match status" value="1"/>
</dbReference>
<dbReference type="InterPro" id="IPR052039">
    <property type="entry name" value="Caspase-related_regulators"/>
</dbReference>
<dbReference type="SUPFAM" id="SSF48726">
    <property type="entry name" value="Immunoglobulin"/>
    <property type="match status" value="2"/>
</dbReference>
<evidence type="ECO:0000313" key="5">
    <source>
        <dbReference type="Proteomes" id="UP000242188"/>
    </source>
</evidence>
<proteinExistence type="predicted"/>
<dbReference type="InterPro" id="IPR029030">
    <property type="entry name" value="Caspase-like_dom_sf"/>
</dbReference>
<dbReference type="OrthoDB" id="412369at2759"/>
<feature type="domain" description="Caspase family p20" evidence="2">
    <location>
        <begin position="213"/>
        <end position="291"/>
    </location>
</feature>
<dbReference type="GO" id="GO:0004197">
    <property type="term" value="F:cysteine-type endopeptidase activity"/>
    <property type="evidence" value="ECO:0007669"/>
    <property type="project" value="InterPro"/>
</dbReference>
<dbReference type="InterPro" id="IPR033540">
    <property type="entry name" value="MALT1_IG-like_dom_sf"/>
</dbReference>